<evidence type="ECO:0000256" key="3">
    <source>
        <dbReference type="ARBA" id="ARBA00012924"/>
    </source>
</evidence>
<dbReference type="STRING" id="272557.APE_0457"/>
<dbReference type="eggNOG" id="arCOG00915">
    <property type="taxonomic scope" value="Archaea"/>
</dbReference>
<evidence type="ECO:0000256" key="5">
    <source>
        <dbReference type="ARBA" id="ARBA00022679"/>
    </source>
</evidence>
<comment type="cofactor">
    <cofactor evidence="1">
        <name>pyridoxal 5'-phosphate</name>
        <dbReference type="ChEBI" id="CHEBI:597326"/>
    </cofactor>
</comment>
<keyword evidence="6 9" id="KW-0663">Pyridoxal phosphate</keyword>
<dbReference type="RefSeq" id="WP_010865759.1">
    <property type="nucleotide sequence ID" value="NC_000854.2"/>
</dbReference>
<dbReference type="PANTHER" id="PTHR11986:SF58">
    <property type="entry name" value="LEUCINE_METHIONINE RACEMASE"/>
    <property type="match status" value="1"/>
</dbReference>
<dbReference type="InterPro" id="IPR015421">
    <property type="entry name" value="PyrdxlP-dep_Trfase_major"/>
</dbReference>
<keyword evidence="4 10" id="KW-0032">Aminotransferase</keyword>
<keyword evidence="5" id="KW-0808">Transferase</keyword>
<dbReference type="InterPro" id="IPR005814">
    <property type="entry name" value="Aminotrans_3"/>
</dbReference>
<dbReference type="SUPFAM" id="SSF53383">
    <property type="entry name" value="PLP-dependent transferases"/>
    <property type="match status" value="1"/>
</dbReference>
<comment type="similarity">
    <text evidence="2 9">Belongs to the class-III pyridoxal-phosphate-dependent aminotransferase family.</text>
</comment>
<evidence type="ECO:0000256" key="4">
    <source>
        <dbReference type="ARBA" id="ARBA00022576"/>
    </source>
</evidence>
<dbReference type="GO" id="GO:0004587">
    <property type="term" value="F:ornithine aminotransferase activity"/>
    <property type="evidence" value="ECO:0007669"/>
    <property type="project" value="UniProtKB-EC"/>
</dbReference>
<dbReference type="EMBL" id="BA000002">
    <property type="protein sequence ID" value="BAA79420.1"/>
    <property type="molecule type" value="Genomic_DNA"/>
</dbReference>
<dbReference type="GeneID" id="1444642"/>
<dbReference type="EC" id="2.6.1.13" evidence="3"/>
<dbReference type="PIRSF" id="PIRSF000521">
    <property type="entry name" value="Transaminase_4ab_Lys_Orn"/>
    <property type="match status" value="1"/>
</dbReference>
<dbReference type="InterPro" id="IPR015422">
    <property type="entry name" value="PyrdxlP-dep_Trfase_small"/>
</dbReference>
<gene>
    <name evidence="10" type="ordered locus">APE_0457</name>
</gene>
<evidence type="ECO:0000256" key="6">
    <source>
        <dbReference type="ARBA" id="ARBA00022898"/>
    </source>
</evidence>
<organism evidence="10 11">
    <name type="scientific">Aeropyrum pernix (strain ATCC 700893 / DSM 11879 / JCM 9820 / NBRC 100138 / K1)</name>
    <dbReference type="NCBI Taxonomy" id="272557"/>
    <lineage>
        <taxon>Archaea</taxon>
        <taxon>Thermoproteota</taxon>
        <taxon>Thermoprotei</taxon>
        <taxon>Desulfurococcales</taxon>
        <taxon>Desulfurococcaceae</taxon>
        <taxon>Aeropyrum</taxon>
    </lineage>
</organism>
<dbReference type="NCBIfam" id="NF004426">
    <property type="entry name" value="PRK05769.1"/>
    <property type="match status" value="1"/>
</dbReference>
<reference evidence="10 11" key="1">
    <citation type="journal article" date="1999" name="DNA Res.">
        <title>Complete genome sequence of an aerobic hyper-thermophilic crenarchaeon, Aeropyrum pernix K1.</title>
        <authorList>
            <person name="Kawarabayasi Y."/>
            <person name="Hino Y."/>
            <person name="Horikawa H."/>
            <person name="Yamazaki S."/>
            <person name="Haikawa Y."/>
            <person name="Jin-no K."/>
            <person name="Takahashi M."/>
            <person name="Sekine M."/>
            <person name="Baba S."/>
            <person name="Ankai A."/>
            <person name="Kosugi H."/>
            <person name="Hosoyama A."/>
            <person name="Fukui S."/>
            <person name="Nagai Y."/>
            <person name="Nishijima K."/>
            <person name="Nakazawa H."/>
            <person name="Takamiya M."/>
            <person name="Masuda S."/>
            <person name="Funahashi T."/>
            <person name="Tanaka T."/>
            <person name="Kudoh Y."/>
            <person name="Yamazaki J."/>
            <person name="Kushida N."/>
            <person name="Oguchi A."/>
            <person name="Aoki K."/>
            <person name="Kubota K."/>
            <person name="Nakamura Y."/>
            <person name="Nomura N."/>
            <person name="Sako Y."/>
            <person name="Kikuchi H."/>
        </authorList>
    </citation>
    <scope>NUCLEOTIDE SEQUENCE [LARGE SCALE GENOMIC DNA]</scope>
    <source>
        <strain evidence="11">ATCC 700893 / DSM 11879 / JCM 9820 / NBRC 100138 / K1</strain>
    </source>
</reference>
<dbReference type="Gene3D" id="3.90.1150.10">
    <property type="entry name" value="Aspartate Aminotransferase, domain 1"/>
    <property type="match status" value="1"/>
</dbReference>
<keyword evidence="11" id="KW-1185">Reference proteome</keyword>
<evidence type="ECO:0000256" key="1">
    <source>
        <dbReference type="ARBA" id="ARBA00001933"/>
    </source>
</evidence>
<dbReference type="CDD" id="cd00610">
    <property type="entry name" value="OAT_like"/>
    <property type="match status" value="1"/>
</dbReference>
<protein>
    <recommendedName>
        <fullName evidence="8">Ornithine aminotransferase</fullName>
        <ecNumber evidence="3">2.6.1.13</ecNumber>
    </recommendedName>
</protein>
<dbReference type="Proteomes" id="UP000002518">
    <property type="component" value="Chromosome"/>
</dbReference>
<dbReference type="KEGG" id="ape:APE_0457"/>
<dbReference type="PIR" id="H72740">
    <property type="entry name" value="H72740"/>
</dbReference>
<dbReference type="InterPro" id="IPR050103">
    <property type="entry name" value="Class-III_PLP-dep_AT"/>
</dbReference>
<evidence type="ECO:0000256" key="8">
    <source>
        <dbReference type="ARBA" id="ARBA00073894"/>
    </source>
</evidence>
<dbReference type="EnsemblBacteria" id="BAA79420">
    <property type="protein sequence ID" value="BAA79420"/>
    <property type="gene ID" value="APE_0457"/>
</dbReference>
<evidence type="ECO:0000313" key="11">
    <source>
        <dbReference type="Proteomes" id="UP000002518"/>
    </source>
</evidence>
<dbReference type="InterPro" id="IPR049704">
    <property type="entry name" value="Aminotrans_3_PPA_site"/>
</dbReference>
<dbReference type="PANTHER" id="PTHR11986">
    <property type="entry name" value="AMINOTRANSFERASE CLASS III"/>
    <property type="match status" value="1"/>
</dbReference>
<dbReference type="InterPro" id="IPR015424">
    <property type="entry name" value="PyrdxlP-dep_Trfase"/>
</dbReference>
<dbReference type="FunFam" id="3.40.640.10:FF:000013">
    <property type="entry name" value="4-aminobutyrate aminotransferase"/>
    <property type="match status" value="1"/>
</dbReference>
<evidence type="ECO:0000256" key="9">
    <source>
        <dbReference type="RuleBase" id="RU003560"/>
    </source>
</evidence>
<dbReference type="GO" id="GO:0030170">
    <property type="term" value="F:pyridoxal phosphate binding"/>
    <property type="evidence" value="ECO:0007669"/>
    <property type="project" value="InterPro"/>
</dbReference>
<evidence type="ECO:0000313" key="10">
    <source>
        <dbReference type="EMBL" id="BAA79420.1"/>
    </source>
</evidence>
<proteinExistence type="inferred from homology"/>
<dbReference type="Pfam" id="PF00202">
    <property type="entry name" value="Aminotran_3"/>
    <property type="match status" value="1"/>
</dbReference>
<evidence type="ECO:0000256" key="7">
    <source>
        <dbReference type="ARBA" id="ARBA00052899"/>
    </source>
</evidence>
<dbReference type="PROSITE" id="PS00600">
    <property type="entry name" value="AA_TRANSFER_CLASS_3"/>
    <property type="match status" value="1"/>
</dbReference>
<dbReference type="AlphaFoldDB" id="Q9YEX6"/>
<evidence type="ECO:0000256" key="2">
    <source>
        <dbReference type="ARBA" id="ARBA00008954"/>
    </source>
</evidence>
<name>Q9YEX6_AERPE</name>
<sequence length="452" mass="49613">MAVDAPRIVVEPPGPRAREVLERDERVIMQSFTRWYPLVVKRGYGAVVEDVDGNRYIDFNAGIAVLNVGHNHPRVVEAVKRQLERFLHYSLTDFYYEEAVSAAERLARSVPISGGAKTFFTNSGAESIEASIKVVRAFFRGTRPYIISFLGGFHGRTYGAMSASASKPVHRARFYPLVPGFIHAPYPDPYRCPFPGLEGEACGEAAVSYIEDYIFSKLVDPGEVAAFLFEPIQGEGGYVVPPDSFLPSLQKLARKHGILLIADEVQTGFARTGRMFAVEHWGVEPDVMALAKAMGGGLPLGAAVGRSEVMSLPRGSHANTFGGNPVALAAFNAVMDVIEGERLWERSQRLGEKALKILGEAAEELSIVGHVRGKGLMIGVELVRDENTREPHKEALAWVLDRSFKRGLLVIGAGVSAVRIAPPLTIEEELFDRGLEILVEVLREADRRFSQV</sequence>
<accession>Q9YEX6</accession>
<dbReference type="Gene3D" id="3.40.640.10">
    <property type="entry name" value="Type I PLP-dependent aspartate aminotransferase-like (Major domain)"/>
    <property type="match status" value="1"/>
</dbReference>
<dbReference type="GO" id="GO:0042802">
    <property type="term" value="F:identical protein binding"/>
    <property type="evidence" value="ECO:0007669"/>
    <property type="project" value="TreeGrafter"/>
</dbReference>
<comment type="catalytic activity">
    <reaction evidence="7">
        <text>L-ornithine + 2-oxoglutarate = L-glutamate 5-semialdehyde + L-glutamate</text>
        <dbReference type="Rhea" id="RHEA:25160"/>
        <dbReference type="ChEBI" id="CHEBI:16810"/>
        <dbReference type="ChEBI" id="CHEBI:29985"/>
        <dbReference type="ChEBI" id="CHEBI:46911"/>
        <dbReference type="ChEBI" id="CHEBI:58066"/>
        <dbReference type="EC" id="2.6.1.13"/>
    </reaction>
</comment>